<feature type="chain" id="PRO_5047500259" evidence="7">
    <location>
        <begin position="20"/>
        <end position="377"/>
    </location>
</feature>
<dbReference type="InterPro" id="IPR028082">
    <property type="entry name" value="Peripla_BP_I"/>
</dbReference>
<dbReference type="CDD" id="cd06354">
    <property type="entry name" value="PBP1_PrnA-like"/>
    <property type="match status" value="1"/>
</dbReference>
<keyword evidence="3" id="KW-1003">Cell membrane</keyword>
<dbReference type="InterPro" id="IPR008107">
    <property type="entry name" value="Mycoplasma_p48"/>
</dbReference>
<evidence type="ECO:0000256" key="6">
    <source>
        <dbReference type="ARBA" id="ARBA00023288"/>
    </source>
</evidence>
<comment type="subcellular location">
    <subcellularLocation>
        <location evidence="1">Cell membrane</location>
        <topology evidence="1">Lipid-anchor</topology>
    </subcellularLocation>
</comment>
<dbReference type="InterPro" id="IPR003760">
    <property type="entry name" value="PnrA-like"/>
</dbReference>
<gene>
    <name evidence="9" type="ORF">ACFO3F_03415</name>
</gene>
<comment type="caution">
    <text evidence="9">The sequence shown here is derived from an EMBL/GenBank/DDBJ whole genome shotgun (WGS) entry which is preliminary data.</text>
</comment>
<evidence type="ECO:0000259" key="8">
    <source>
        <dbReference type="Pfam" id="PF02608"/>
    </source>
</evidence>
<organism evidence="9 10">
    <name type="scientific">Georgenia faecalis</name>
    <dbReference type="NCBI Taxonomy" id="2483799"/>
    <lineage>
        <taxon>Bacteria</taxon>
        <taxon>Bacillati</taxon>
        <taxon>Actinomycetota</taxon>
        <taxon>Actinomycetes</taxon>
        <taxon>Micrococcales</taxon>
        <taxon>Bogoriellaceae</taxon>
        <taxon>Georgenia</taxon>
    </lineage>
</organism>
<evidence type="ECO:0000256" key="2">
    <source>
        <dbReference type="ARBA" id="ARBA00008610"/>
    </source>
</evidence>
<evidence type="ECO:0000313" key="9">
    <source>
        <dbReference type="EMBL" id="MFC4554287.1"/>
    </source>
</evidence>
<evidence type="ECO:0000256" key="3">
    <source>
        <dbReference type="ARBA" id="ARBA00022475"/>
    </source>
</evidence>
<protein>
    <submittedName>
        <fullName evidence="9">BMP family protein</fullName>
    </submittedName>
</protein>
<sequence length="377" mass="38686">MKKSIYASALAATAALTLAACGAAPEDEATEPAGTGTGGGAAAEEVDYQACLISDAGGWDDQSFNQSAMEGLERAVEELGIQAQDAESQSDADFGPNVEAMVQQGCDLTIGVGFLLEDPIQGAAEGNTELSFGLVDATFSDPGATEDDAPTPVELENAKPIIFNTAEASYLAGYAAAGMTQTGTVATFGGLPIPSVKIFMDGYVDGVAKYNEDNGTDVQVLGWDKETQEGAFSGGFEDQAQGQALTEQFIAQGADIIMPVAGPVGLGAAAAAEAAGDVWIIGVDSDWYNSTDYGSIVLTSVVKEIGAGVFETIQQGIDGDFSGEPYVGDLENGGVSLAEFHDFADEVPAELTEALEALQEQIISGEIVVETDNAPVS</sequence>
<dbReference type="PANTHER" id="PTHR34296">
    <property type="entry name" value="TRANSCRIPTIONAL ACTIVATOR PROTEIN MED"/>
    <property type="match status" value="1"/>
</dbReference>
<comment type="similarity">
    <text evidence="2">Belongs to the BMP lipoprotein family.</text>
</comment>
<dbReference type="PROSITE" id="PS51257">
    <property type="entry name" value="PROKAR_LIPOPROTEIN"/>
    <property type="match status" value="1"/>
</dbReference>
<feature type="domain" description="ABC transporter substrate-binding protein PnrA-like" evidence="8">
    <location>
        <begin position="55"/>
        <end position="371"/>
    </location>
</feature>
<name>A0ABV9D6N6_9MICO</name>
<dbReference type="InterPro" id="IPR050957">
    <property type="entry name" value="BMP_lipoprotein"/>
</dbReference>
<evidence type="ECO:0000256" key="5">
    <source>
        <dbReference type="ARBA" id="ARBA00023136"/>
    </source>
</evidence>
<keyword evidence="5" id="KW-0472">Membrane</keyword>
<feature type="signal peptide" evidence="7">
    <location>
        <begin position="1"/>
        <end position="19"/>
    </location>
</feature>
<keyword evidence="6" id="KW-0449">Lipoprotein</keyword>
<evidence type="ECO:0000256" key="1">
    <source>
        <dbReference type="ARBA" id="ARBA00004193"/>
    </source>
</evidence>
<keyword evidence="4 7" id="KW-0732">Signal</keyword>
<dbReference type="EMBL" id="JBHSGF010000002">
    <property type="protein sequence ID" value="MFC4554287.1"/>
    <property type="molecule type" value="Genomic_DNA"/>
</dbReference>
<dbReference type="Proteomes" id="UP001595955">
    <property type="component" value="Unassembled WGS sequence"/>
</dbReference>
<evidence type="ECO:0000313" key="10">
    <source>
        <dbReference type="Proteomes" id="UP001595955"/>
    </source>
</evidence>
<proteinExistence type="inferred from homology"/>
<dbReference type="RefSeq" id="WP_122824813.1">
    <property type="nucleotide sequence ID" value="NZ_CP033325.1"/>
</dbReference>
<dbReference type="Pfam" id="PF02608">
    <property type="entry name" value="Bmp"/>
    <property type="match status" value="1"/>
</dbReference>
<dbReference type="Gene3D" id="3.40.50.2300">
    <property type="match status" value="2"/>
</dbReference>
<dbReference type="PRINTS" id="PR01733">
    <property type="entry name" value="LIPPROTEIN48"/>
</dbReference>
<evidence type="ECO:0000256" key="4">
    <source>
        <dbReference type="ARBA" id="ARBA00022729"/>
    </source>
</evidence>
<keyword evidence="10" id="KW-1185">Reference proteome</keyword>
<accession>A0ABV9D6N6</accession>
<dbReference type="PANTHER" id="PTHR34296:SF2">
    <property type="entry name" value="ABC TRANSPORTER GUANOSINE-BINDING PROTEIN NUPN"/>
    <property type="match status" value="1"/>
</dbReference>
<reference evidence="10" key="1">
    <citation type="journal article" date="2019" name="Int. J. Syst. Evol. Microbiol.">
        <title>The Global Catalogue of Microorganisms (GCM) 10K type strain sequencing project: providing services to taxonomists for standard genome sequencing and annotation.</title>
        <authorList>
            <consortium name="The Broad Institute Genomics Platform"/>
            <consortium name="The Broad Institute Genome Sequencing Center for Infectious Disease"/>
            <person name="Wu L."/>
            <person name="Ma J."/>
        </authorList>
    </citation>
    <scope>NUCLEOTIDE SEQUENCE [LARGE SCALE GENOMIC DNA]</scope>
    <source>
        <strain evidence="10">JCM 3369</strain>
    </source>
</reference>
<dbReference type="SUPFAM" id="SSF53822">
    <property type="entry name" value="Periplasmic binding protein-like I"/>
    <property type="match status" value="1"/>
</dbReference>
<evidence type="ECO:0000256" key="7">
    <source>
        <dbReference type="SAM" id="SignalP"/>
    </source>
</evidence>